<reference evidence="1 2" key="1">
    <citation type="submission" date="2021-07" db="EMBL/GenBank/DDBJ databases">
        <title>Isolation and characterization of bacteria from a gold mining with a capacity of golden bioaccumulation.</title>
        <authorList>
            <person name="Yang X.J."/>
        </authorList>
    </citation>
    <scope>NUCLEOTIDE SEQUENCE [LARGE SCALE GENOMIC DNA]</scope>
    <source>
        <strain evidence="1 2">Au29</strain>
    </source>
</reference>
<dbReference type="GeneID" id="94376770"/>
<protein>
    <submittedName>
        <fullName evidence="1">Uncharacterized protein</fullName>
    </submittedName>
</protein>
<dbReference type="EMBL" id="CP080034">
    <property type="protein sequence ID" value="QYC10024.1"/>
    <property type="molecule type" value="Genomic_DNA"/>
</dbReference>
<evidence type="ECO:0000313" key="2">
    <source>
        <dbReference type="Proteomes" id="UP000824334"/>
    </source>
</evidence>
<evidence type="ECO:0000313" key="1">
    <source>
        <dbReference type="EMBL" id="QYC10024.1"/>
    </source>
</evidence>
<name>A0ABX8TGE3_9CAUL</name>
<proteinExistence type="predicted"/>
<keyword evidence="2" id="KW-1185">Reference proteome</keyword>
<organism evidence="1 2">
    <name type="scientific">Brevundimonas nasdae</name>
    <dbReference type="NCBI Taxonomy" id="172043"/>
    <lineage>
        <taxon>Bacteria</taxon>
        <taxon>Pseudomonadati</taxon>
        <taxon>Pseudomonadota</taxon>
        <taxon>Alphaproteobacteria</taxon>
        <taxon>Caulobacterales</taxon>
        <taxon>Caulobacteraceae</taxon>
        <taxon>Brevundimonas</taxon>
    </lineage>
</organism>
<dbReference type="Proteomes" id="UP000824334">
    <property type="component" value="Chromosome"/>
</dbReference>
<sequence length="68" mass="7707">MVEAGLEGFRTEWPSTVADLLIDPAVSFALKDVLRLWEVRDPVDAARDARLLAEVLERRADEAVSWIR</sequence>
<dbReference type="RefSeq" id="WP_201099702.1">
    <property type="nucleotide sequence ID" value="NZ_BAAAEE010000006.1"/>
</dbReference>
<accession>A0ABX8TGE3</accession>
<gene>
    <name evidence="1" type="ORF">KWG56_15890</name>
</gene>